<dbReference type="PANTHER" id="PTHR32305:SF15">
    <property type="entry name" value="PROTEIN RHSA-RELATED"/>
    <property type="match status" value="1"/>
</dbReference>
<dbReference type="InterPro" id="IPR050708">
    <property type="entry name" value="T6SS_VgrG/RHS"/>
</dbReference>
<dbReference type="AlphaFoldDB" id="A0A4S2CQK2"/>
<organism evidence="1 2">
    <name type="scientific">Bacteroides caecimuris</name>
    <dbReference type="NCBI Taxonomy" id="1796613"/>
    <lineage>
        <taxon>Bacteria</taxon>
        <taxon>Pseudomonadati</taxon>
        <taxon>Bacteroidota</taxon>
        <taxon>Bacteroidia</taxon>
        <taxon>Bacteroidales</taxon>
        <taxon>Bacteroidaceae</taxon>
        <taxon>Bacteroides</taxon>
    </lineage>
</organism>
<name>A0A4S2CQK2_9BACE</name>
<dbReference type="Gene3D" id="2.180.10.10">
    <property type="entry name" value="RHS repeat-associated core"/>
    <property type="match status" value="1"/>
</dbReference>
<dbReference type="InterPro" id="IPR022385">
    <property type="entry name" value="Rhs_assc_core"/>
</dbReference>
<dbReference type="PANTHER" id="PTHR32305">
    <property type="match status" value="1"/>
</dbReference>
<dbReference type="Proteomes" id="UP000309566">
    <property type="component" value="Unassembled WGS sequence"/>
</dbReference>
<protein>
    <submittedName>
        <fullName evidence="1">RHS repeat-associated core domain-containing protein</fullName>
    </submittedName>
</protein>
<dbReference type="NCBIfam" id="TIGR03696">
    <property type="entry name" value="Rhs_assc_core"/>
    <property type="match status" value="1"/>
</dbReference>
<proteinExistence type="predicted"/>
<dbReference type="RefSeq" id="WP_136000092.1">
    <property type="nucleotide sequence ID" value="NZ_SRYX01000059.1"/>
</dbReference>
<dbReference type="EMBL" id="SRYX01000059">
    <property type="protein sequence ID" value="TGY31009.1"/>
    <property type="molecule type" value="Genomic_DNA"/>
</dbReference>
<accession>A0A4S2CQK2</accession>
<sequence>MRNELDYDVNEYGKRYGDASDSLRYCHKGLLTGSVTAILGTDKCLYKTLYYDKYQRCIQIQSINHLGERESDAYSYSYTGQVLIRHHTISSPGAASMEEYYEYNYDHAGRLTDVQYDPVQIGADSTVDIESAHLVDIRYDKLGRLETVIHHDGWGDVISYDYNIRDWTTHLDGKHFEQTLQYESSSHRVTPCFNGNISCMIWNTDSLTRGYKYFYDGHNRLMNALYAEGDSLKQNVGRFDEEITGYDKLGNILGLKRFGQTTETEYGLIDNLTLTYDGNQLASVVDSVVTPSYIGNFEFRDGANLPVEYLYDLNGNLIQDLNKNIVDIQYNCLNLPSRIQFGDGNFISYLYSSRGTKLRSSHCIGGDTLTTDYCGNAIYENGVLTKLLNDYGYLSLSGDATYHYFIRDYQGNVRAVVTSEGEVEEINHYYPFGGTFASSIGSVQPYKYNGKELDRKGGLDWYDYGARHYDAALGRWHAVDPMAEKYYEITPYGYCLNNPLNRIDPDGKQVIPVPMPYAPLPFYSPITYPQSYHLPSDQQIMRHASGKFAEVGQIITDIPWMSYAFGTLLYYQAKNAISPEYEHQRNRERKSKEELDRNQANIARSIDTNVSGMMPNGDPAPKRKPKGWRGTILKIGLVSAMIEDYYNNTQKVFEDSQKNVSHDSEIQNVFDEEHNAYDIFEPIKNKLDDVFWKNW</sequence>
<gene>
    <name evidence="1" type="ORF">E5353_13740</name>
</gene>
<evidence type="ECO:0000313" key="1">
    <source>
        <dbReference type="EMBL" id="TGY31009.1"/>
    </source>
</evidence>
<evidence type="ECO:0000313" key="2">
    <source>
        <dbReference type="Proteomes" id="UP000309566"/>
    </source>
</evidence>
<comment type="caution">
    <text evidence="1">The sequence shown here is derived from an EMBL/GenBank/DDBJ whole genome shotgun (WGS) entry which is preliminary data.</text>
</comment>
<reference evidence="1 2" key="1">
    <citation type="submission" date="2019-04" db="EMBL/GenBank/DDBJ databases">
        <title>Microbes associate with the intestines of laboratory mice.</title>
        <authorList>
            <person name="Navarre W."/>
            <person name="Wong E."/>
            <person name="Huang K."/>
            <person name="Tropini C."/>
            <person name="Ng K."/>
            <person name="Yu B."/>
        </authorList>
    </citation>
    <scope>NUCLEOTIDE SEQUENCE [LARGE SCALE GENOMIC DNA]</scope>
    <source>
        <strain evidence="1 2">NM63_1-25</strain>
    </source>
</reference>